<feature type="region of interest" description="Disordered" evidence="5">
    <location>
        <begin position="192"/>
        <end position="238"/>
    </location>
</feature>
<keyword evidence="8" id="KW-1185">Reference proteome</keyword>
<dbReference type="Pfam" id="PF00160">
    <property type="entry name" value="Pro_isomerase"/>
    <property type="match status" value="1"/>
</dbReference>
<dbReference type="InterPro" id="IPR002130">
    <property type="entry name" value="Cyclophilin-type_PPIase_dom"/>
</dbReference>
<keyword evidence="3 4" id="KW-0413">Isomerase</keyword>
<evidence type="ECO:0000256" key="3">
    <source>
        <dbReference type="ARBA" id="ARBA00023235"/>
    </source>
</evidence>
<dbReference type="PANTHER" id="PTHR11071">
    <property type="entry name" value="PEPTIDYL-PROLYL CIS-TRANS ISOMERASE"/>
    <property type="match status" value="1"/>
</dbReference>
<dbReference type="InterPro" id="IPR020892">
    <property type="entry name" value="Cyclophilin-type_PPIase_CS"/>
</dbReference>
<dbReference type="AlphaFoldDB" id="A0A653BZP1"/>
<comment type="catalytic activity">
    <reaction evidence="1 4">
        <text>[protein]-peptidylproline (omega=180) = [protein]-peptidylproline (omega=0)</text>
        <dbReference type="Rhea" id="RHEA:16237"/>
        <dbReference type="Rhea" id="RHEA-COMP:10747"/>
        <dbReference type="Rhea" id="RHEA-COMP:10748"/>
        <dbReference type="ChEBI" id="CHEBI:83833"/>
        <dbReference type="ChEBI" id="CHEBI:83834"/>
        <dbReference type="EC" id="5.2.1.8"/>
    </reaction>
</comment>
<accession>A0A653BZP1</accession>
<protein>
    <recommendedName>
        <fullName evidence="4">Peptidyl-prolyl cis-trans isomerase</fullName>
        <shortName evidence="4">PPIase</shortName>
        <ecNumber evidence="4">5.2.1.8</ecNumber>
    </recommendedName>
</protein>
<evidence type="ECO:0000256" key="1">
    <source>
        <dbReference type="ARBA" id="ARBA00000971"/>
    </source>
</evidence>
<dbReference type="InterPro" id="IPR029000">
    <property type="entry name" value="Cyclophilin-like_dom_sf"/>
</dbReference>
<comment type="similarity">
    <text evidence="4">Belongs to the cyclophilin-type PPIase family.</text>
</comment>
<feature type="domain" description="PPIase cyclophilin-type" evidence="6">
    <location>
        <begin position="23"/>
        <end position="188"/>
    </location>
</feature>
<dbReference type="EMBL" id="CAACVG010006652">
    <property type="protein sequence ID" value="VEN40776.1"/>
    <property type="molecule type" value="Genomic_DNA"/>
</dbReference>
<dbReference type="SUPFAM" id="SSF50891">
    <property type="entry name" value="Cyclophilin-like"/>
    <property type="match status" value="1"/>
</dbReference>
<evidence type="ECO:0000259" key="6">
    <source>
        <dbReference type="PROSITE" id="PS50072"/>
    </source>
</evidence>
<proteinExistence type="inferred from homology"/>
<dbReference type="GO" id="GO:0003755">
    <property type="term" value="F:peptidyl-prolyl cis-trans isomerase activity"/>
    <property type="evidence" value="ECO:0007669"/>
    <property type="project" value="UniProtKB-UniRule"/>
</dbReference>
<dbReference type="PANTHER" id="PTHR11071:SF565">
    <property type="entry name" value="MOCA-CYP, ISOFORM A"/>
    <property type="match status" value="1"/>
</dbReference>
<dbReference type="OrthoDB" id="6630374at2759"/>
<evidence type="ECO:0000256" key="5">
    <source>
        <dbReference type="SAM" id="MobiDB-lite"/>
    </source>
</evidence>
<sequence length="238" mass="27331">MVEEEREEEAKSPAPTPERFRCFFDVSIGGLPSGRMVFELFSDLAPKTAENFRALCTGEKGLGEQTKKLLHYKDSIFHRVVKDFMIQGGDFSNGNGTGGESIYGGTFEDESFDLKHDKPFLLSMANRGKNTNGSQFFITTQPAPHLDNVHVVFGRLVSGTDVVQQIEMLPVDANSRPLQDVKIVKCGELPKKKRRRRRKVKKRVMMTKNKRKRKKIRKMRRRKVKNRKTRKMKVTRKG</sequence>
<evidence type="ECO:0000256" key="4">
    <source>
        <dbReference type="RuleBase" id="RU363019"/>
    </source>
</evidence>
<name>A0A653BZP1_CALMS</name>
<dbReference type="GO" id="GO:0005739">
    <property type="term" value="C:mitochondrion"/>
    <property type="evidence" value="ECO:0007669"/>
    <property type="project" value="TreeGrafter"/>
</dbReference>
<dbReference type="PROSITE" id="PS50072">
    <property type="entry name" value="CSA_PPIASE_2"/>
    <property type="match status" value="1"/>
</dbReference>
<keyword evidence="2 4" id="KW-0697">Rotamase</keyword>
<comment type="function">
    <text evidence="4">PPIases accelerate the folding of proteins. It catalyzes the cis-trans isomerization of proline imidic peptide bonds in oligopeptides.</text>
</comment>
<organism evidence="7 8">
    <name type="scientific">Callosobruchus maculatus</name>
    <name type="common">Southern cowpea weevil</name>
    <name type="synonym">Pulse bruchid</name>
    <dbReference type="NCBI Taxonomy" id="64391"/>
    <lineage>
        <taxon>Eukaryota</taxon>
        <taxon>Metazoa</taxon>
        <taxon>Ecdysozoa</taxon>
        <taxon>Arthropoda</taxon>
        <taxon>Hexapoda</taxon>
        <taxon>Insecta</taxon>
        <taxon>Pterygota</taxon>
        <taxon>Neoptera</taxon>
        <taxon>Endopterygota</taxon>
        <taxon>Coleoptera</taxon>
        <taxon>Polyphaga</taxon>
        <taxon>Cucujiformia</taxon>
        <taxon>Chrysomeloidea</taxon>
        <taxon>Chrysomelidae</taxon>
        <taxon>Bruchinae</taxon>
        <taxon>Bruchini</taxon>
        <taxon>Callosobruchus</taxon>
    </lineage>
</organism>
<dbReference type="EC" id="5.2.1.8" evidence="4"/>
<gene>
    <name evidence="7" type="ORF">CALMAC_LOCUS4831</name>
</gene>
<dbReference type="GO" id="GO:0006457">
    <property type="term" value="P:protein folding"/>
    <property type="evidence" value="ECO:0007669"/>
    <property type="project" value="InterPro"/>
</dbReference>
<dbReference type="FunFam" id="2.40.100.10:FF:000005">
    <property type="entry name" value="Peptidyl-prolyl cis-trans isomerase G"/>
    <property type="match status" value="1"/>
</dbReference>
<reference evidence="7 8" key="1">
    <citation type="submission" date="2019-01" db="EMBL/GenBank/DDBJ databases">
        <authorList>
            <person name="Sayadi A."/>
        </authorList>
    </citation>
    <scope>NUCLEOTIDE SEQUENCE [LARGE SCALE GENOMIC DNA]</scope>
</reference>
<evidence type="ECO:0000313" key="7">
    <source>
        <dbReference type="EMBL" id="VEN40776.1"/>
    </source>
</evidence>
<dbReference type="GO" id="GO:0016018">
    <property type="term" value="F:cyclosporin A binding"/>
    <property type="evidence" value="ECO:0007669"/>
    <property type="project" value="TreeGrafter"/>
</dbReference>
<evidence type="ECO:0000256" key="2">
    <source>
        <dbReference type="ARBA" id="ARBA00023110"/>
    </source>
</evidence>
<dbReference type="PRINTS" id="PR00153">
    <property type="entry name" value="CSAPPISMRASE"/>
</dbReference>
<dbReference type="Proteomes" id="UP000410492">
    <property type="component" value="Unassembled WGS sequence"/>
</dbReference>
<evidence type="ECO:0000313" key="8">
    <source>
        <dbReference type="Proteomes" id="UP000410492"/>
    </source>
</evidence>
<dbReference type="PROSITE" id="PS00170">
    <property type="entry name" value="CSA_PPIASE_1"/>
    <property type="match status" value="1"/>
</dbReference>
<dbReference type="Gene3D" id="2.40.100.10">
    <property type="entry name" value="Cyclophilin-like"/>
    <property type="match status" value="1"/>
</dbReference>